<keyword evidence="17" id="KW-1185">Reference proteome</keyword>
<evidence type="ECO:0000256" key="7">
    <source>
        <dbReference type="ARBA" id="ARBA00022692"/>
    </source>
</evidence>
<dbReference type="Pfam" id="PF00512">
    <property type="entry name" value="HisKA"/>
    <property type="match status" value="1"/>
</dbReference>
<keyword evidence="10" id="KW-0067">ATP-binding</keyword>
<evidence type="ECO:0000256" key="14">
    <source>
        <dbReference type="SAM" id="Phobius"/>
    </source>
</evidence>
<dbReference type="SUPFAM" id="SSF55874">
    <property type="entry name" value="ATPase domain of HSP90 chaperone/DNA topoisomerase II/histidine kinase"/>
    <property type="match status" value="1"/>
</dbReference>
<dbReference type="EC" id="2.7.13.3" evidence="4"/>
<evidence type="ECO:0000256" key="5">
    <source>
        <dbReference type="ARBA" id="ARBA00022553"/>
    </source>
</evidence>
<dbReference type="SMART" id="SM00388">
    <property type="entry name" value="HisKA"/>
    <property type="match status" value="1"/>
</dbReference>
<evidence type="ECO:0000256" key="1">
    <source>
        <dbReference type="ARBA" id="ARBA00000085"/>
    </source>
</evidence>
<dbReference type="PRINTS" id="PR00344">
    <property type="entry name" value="BCTRLSENSOR"/>
</dbReference>
<keyword evidence="5" id="KW-0597">Phosphoprotein</keyword>
<accession>A0A7X0RGA8</accession>
<dbReference type="Pfam" id="PF02518">
    <property type="entry name" value="HATPase_c"/>
    <property type="match status" value="1"/>
</dbReference>
<protein>
    <recommendedName>
        <fullName evidence="4">histidine kinase</fullName>
        <ecNumber evidence="4">2.7.13.3</ecNumber>
    </recommendedName>
</protein>
<evidence type="ECO:0000256" key="3">
    <source>
        <dbReference type="ARBA" id="ARBA00004236"/>
    </source>
</evidence>
<dbReference type="Gene3D" id="1.20.120.620">
    <property type="entry name" value="Backbone structure of the membrane domain of e. Coli histidine kinase receptor kdpd"/>
    <property type="match status" value="1"/>
</dbReference>
<evidence type="ECO:0000256" key="10">
    <source>
        <dbReference type="ARBA" id="ARBA00022840"/>
    </source>
</evidence>
<feature type="transmembrane region" description="Helical" evidence="14">
    <location>
        <begin position="93"/>
        <end position="114"/>
    </location>
</feature>
<reference evidence="16 17" key="1">
    <citation type="submission" date="2020-08" db="EMBL/GenBank/DDBJ databases">
        <authorList>
            <person name="Seo M.-J."/>
        </authorList>
    </citation>
    <scope>NUCLEOTIDE SEQUENCE [LARGE SCALE GENOMIC DNA]</scope>
    <source>
        <strain evidence="16 17">KIGAM211</strain>
    </source>
</reference>
<dbReference type="SMART" id="SM00387">
    <property type="entry name" value="HATPase_c"/>
    <property type="match status" value="1"/>
</dbReference>
<evidence type="ECO:0000256" key="11">
    <source>
        <dbReference type="ARBA" id="ARBA00022989"/>
    </source>
</evidence>
<comment type="catalytic activity">
    <reaction evidence="1">
        <text>ATP + protein L-histidine = ADP + protein N-phospho-L-histidine.</text>
        <dbReference type="EC" id="2.7.13.3"/>
    </reaction>
</comment>
<dbReference type="InterPro" id="IPR005467">
    <property type="entry name" value="His_kinase_dom"/>
</dbReference>
<dbReference type="InterPro" id="IPR025201">
    <property type="entry name" value="KdpD_TM"/>
</dbReference>
<dbReference type="GO" id="GO:0005524">
    <property type="term" value="F:ATP binding"/>
    <property type="evidence" value="ECO:0007669"/>
    <property type="project" value="UniProtKB-KW"/>
</dbReference>
<keyword evidence="11 14" id="KW-1133">Transmembrane helix</keyword>
<dbReference type="InterPro" id="IPR003661">
    <property type="entry name" value="HisK_dim/P_dom"/>
</dbReference>
<dbReference type="InterPro" id="IPR052023">
    <property type="entry name" value="Histidine_kinase_KdpD"/>
</dbReference>
<evidence type="ECO:0000256" key="2">
    <source>
        <dbReference type="ARBA" id="ARBA00004141"/>
    </source>
</evidence>
<dbReference type="Gene3D" id="1.10.287.130">
    <property type="match status" value="1"/>
</dbReference>
<keyword evidence="6" id="KW-0808">Transferase</keyword>
<feature type="domain" description="Histidine kinase" evidence="15">
    <location>
        <begin position="242"/>
        <end position="452"/>
    </location>
</feature>
<dbReference type="CDD" id="cd00082">
    <property type="entry name" value="HisKA"/>
    <property type="match status" value="1"/>
</dbReference>
<dbReference type="InterPro" id="IPR036890">
    <property type="entry name" value="HATPase_C_sf"/>
</dbReference>
<gene>
    <name evidence="16" type="ORF">H5V45_10625</name>
</gene>
<keyword evidence="12" id="KW-0902">Two-component regulatory system</keyword>
<keyword evidence="13 14" id="KW-0472">Membrane</keyword>
<dbReference type="PROSITE" id="PS50109">
    <property type="entry name" value="HIS_KIN"/>
    <property type="match status" value="1"/>
</dbReference>
<dbReference type="GO" id="GO:0000155">
    <property type="term" value="F:phosphorelay sensor kinase activity"/>
    <property type="evidence" value="ECO:0007669"/>
    <property type="project" value="InterPro"/>
</dbReference>
<dbReference type="PANTHER" id="PTHR45569:SF1">
    <property type="entry name" value="SENSOR PROTEIN KDPD"/>
    <property type="match status" value="1"/>
</dbReference>
<evidence type="ECO:0000313" key="16">
    <source>
        <dbReference type="EMBL" id="MBB6627774.1"/>
    </source>
</evidence>
<evidence type="ECO:0000256" key="4">
    <source>
        <dbReference type="ARBA" id="ARBA00012438"/>
    </source>
</evidence>
<comment type="subcellular location">
    <subcellularLocation>
        <location evidence="3">Cell membrane</location>
    </subcellularLocation>
    <subcellularLocation>
        <location evidence="2">Membrane</location>
        <topology evidence="2">Multi-pass membrane protein</topology>
    </subcellularLocation>
</comment>
<evidence type="ECO:0000256" key="8">
    <source>
        <dbReference type="ARBA" id="ARBA00022741"/>
    </source>
</evidence>
<evidence type="ECO:0000256" key="6">
    <source>
        <dbReference type="ARBA" id="ARBA00022679"/>
    </source>
</evidence>
<dbReference type="InterPro" id="IPR036097">
    <property type="entry name" value="HisK_dim/P_sf"/>
</dbReference>
<dbReference type="RefSeq" id="WP_185252900.1">
    <property type="nucleotide sequence ID" value="NZ_JACKXE010000001.1"/>
</dbReference>
<dbReference type="SUPFAM" id="SSF47384">
    <property type="entry name" value="Homodimeric domain of signal transducing histidine kinase"/>
    <property type="match status" value="1"/>
</dbReference>
<keyword evidence="9" id="KW-0418">Kinase</keyword>
<dbReference type="GO" id="GO:0005886">
    <property type="term" value="C:plasma membrane"/>
    <property type="evidence" value="ECO:0007669"/>
    <property type="project" value="UniProtKB-SubCell"/>
</dbReference>
<dbReference type="EMBL" id="JACKXE010000001">
    <property type="protein sequence ID" value="MBB6627774.1"/>
    <property type="molecule type" value="Genomic_DNA"/>
</dbReference>
<feature type="transmembrane region" description="Helical" evidence="14">
    <location>
        <begin position="18"/>
        <end position="38"/>
    </location>
</feature>
<dbReference type="Proteomes" id="UP000523955">
    <property type="component" value="Unassembled WGS sequence"/>
</dbReference>
<dbReference type="InterPro" id="IPR003594">
    <property type="entry name" value="HATPase_dom"/>
</dbReference>
<dbReference type="InterPro" id="IPR038318">
    <property type="entry name" value="KdpD_sf"/>
</dbReference>
<organism evidence="16 17">
    <name type="scientific">Nocardioides luti</name>
    <dbReference type="NCBI Taxonomy" id="2761101"/>
    <lineage>
        <taxon>Bacteria</taxon>
        <taxon>Bacillati</taxon>
        <taxon>Actinomycetota</taxon>
        <taxon>Actinomycetes</taxon>
        <taxon>Propionibacteriales</taxon>
        <taxon>Nocardioidaceae</taxon>
        <taxon>Nocardioides</taxon>
    </lineage>
</organism>
<keyword evidence="7 14" id="KW-0812">Transmembrane</keyword>
<dbReference type="PANTHER" id="PTHR45569">
    <property type="entry name" value="SENSOR PROTEIN KDPD"/>
    <property type="match status" value="1"/>
</dbReference>
<proteinExistence type="predicted"/>
<evidence type="ECO:0000256" key="9">
    <source>
        <dbReference type="ARBA" id="ARBA00022777"/>
    </source>
</evidence>
<sequence>MTVLPDAGAGSLTRTRVYAGWSLAVVGTGLLTAVLVPLHQGAAPTFEAMLFLALAVACALVGGRWPALGASLLGTLSLNYFFTAPFHTLAVESGLNVLTLMLFAAVSASVASVVDSAARRRHQAGRARAEADTLAMLNRRVLGGEYAEPELLALARDTFGARAAELAPYDTAVPAGDTAVPAAARTLLVLRGVSLAPAERRVLAAFASHVGVLGQREELARQTAAARSLEAGNRTRTALLAAVSHDLRTPLAGIRAAAETLRHHDARLPAEERRELLTAIEESVGRLTTIVADLLDMSRLQTGAVVPLLTAAVPDDVVEAALAGVDADARRRVHVAGPLPAVVADVALLERVLANLLGNALRHSATAVEVTAATDAGRVRIDVVDHGPGVPPDQRAHIFEPFLRLGDQHRGEGVGLGLAVARGLVEAQGGTLHVEETPGGGLTAVVELAAAPAGPAGPAPAVDR</sequence>
<evidence type="ECO:0000313" key="17">
    <source>
        <dbReference type="Proteomes" id="UP000523955"/>
    </source>
</evidence>
<keyword evidence="8" id="KW-0547">Nucleotide-binding</keyword>
<name>A0A7X0RGA8_9ACTN</name>
<evidence type="ECO:0000256" key="12">
    <source>
        <dbReference type="ARBA" id="ARBA00023012"/>
    </source>
</evidence>
<dbReference type="CDD" id="cd00075">
    <property type="entry name" value="HATPase"/>
    <property type="match status" value="1"/>
</dbReference>
<evidence type="ECO:0000256" key="13">
    <source>
        <dbReference type="ARBA" id="ARBA00023136"/>
    </source>
</evidence>
<comment type="caution">
    <text evidence="16">The sequence shown here is derived from an EMBL/GenBank/DDBJ whole genome shotgun (WGS) entry which is preliminary data.</text>
</comment>
<dbReference type="AlphaFoldDB" id="A0A7X0RGA8"/>
<dbReference type="Pfam" id="PF13493">
    <property type="entry name" value="DUF4118"/>
    <property type="match status" value="1"/>
</dbReference>
<dbReference type="InterPro" id="IPR004358">
    <property type="entry name" value="Sig_transdc_His_kin-like_C"/>
</dbReference>
<dbReference type="Gene3D" id="3.30.565.10">
    <property type="entry name" value="Histidine kinase-like ATPase, C-terminal domain"/>
    <property type="match status" value="1"/>
</dbReference>
<evidence type="ECO:0000259" key="15">
    <source>
        <dbReference type="PROSITE" id="PS50109"/>
    </source>
</evidence>
<feature type="transmembrane region" description="Helical" evidence="14">
    <location>
        <begin position="50"/>
        <end position="73"/>
    </location>
</feature>